<dbReference type="GO" id="GO:0003677">
    <property type="term" value="F:DNA binding"/>
    <property type="evidence" value="ECO:0007669"/>
    <property type="project" value="UniProtKB-UniRule"/>
</dbReference>
<keyword evidence="5" id="KW-1185">Reference proteome</keyword>
<dbReference type="PROSITE" id="PS50977">
    <property type="entry name" value="HTH_TETR_2"/>
    <property type="match status" value="1"/>
</dbReference>
<dbReference type="InterPro" id="IPR050624">
    <property type="entry name" value="HTH-type_Tx_Regulator"/>
</dbReference>
<dbReference type="PANTHER" id="PTHR43479">
    <property type="entry name" value="ACREF/ENVCD OPERON REPRESSOR-RELATED"/>
    <property type="match status" value="1"/>
</dbReference>
<proteinExistence type="predicted"/>
<comment type="caution">
    <text evidence="4">The sequence shown here is derived from an EMBL/GenBank/DDBJ whole genome shotgun (WGS) entry which is preliminary data.</text>
</comment>
<protein>
    <submittedName>
        <fullName evidence="4">TetR/AcrR family transcriptional regulator</fullName>
    </submittedName>
</protein>
<dbReference type="AlphaFoldDB" id="A0A937F968"/>
<evidence type="ECO:0000313" key="4">
    <source>
        <dbReference type="EMBL" id="MBL3658787.1"/>
    </source>
</evidence>
<accession>A0A937F968</accession>
<reference evidence="4" key="1">
    <citation type="submission" date="2021-01" db="EMBL/GenBank/DDBJ databases">
        <title>Fulvivirga kasyanovii gen. nov., sp nov., a novel member of the phylum Bacteroidetes isolated from seawater in a mussel farm.</title>
        <authorList>
            <person name="Zhao L.-H."/>
            <person name="Wang Z.-J."/>
        </authorList>
    </citation>
    <scope>NUCLEOTIDE SEQUENCE</scope>
    <source>
        <strain evidence="4">2943</strain>
    </source>
</reference>
<dbReference type="PROSITE" id="PS01081">
    <property type="entry name" value="HTH_TETR_1"/>
    <property type="match status" value="1"/>
</dbReference>
<dbReference type="SUPFAM" id="SSF48498">
    <property type="entry name" value="Tetracyclin repressor-like, C-terminal domain"/>
    <property type="match status" value="1"/>
</dbReference>
<dbReference type="Gene3D" id="1.10.357.10">
    <property type="entry name" value="Tetracycline Repressor, domain 2"/>
    <property type="match status" value="1"/>
</dbReference>
<dbReference type="RefSeq" id="WP_202246580.1">
    <property type="nucleotide sequence ID" value="NZ_JAESIY010000017.1"/>
</dbReference>
<dbReference type="PANTHER" id="PTHR43479:SF11">
    <property type="entry name" value="ACREF_ENVCD OPERON REPRESSOR-RELATED"/>
    <property type="match status" value="1"/>
</dbReference>
<evidence type="ECO:0000256" key="1">
    <source>
        <dbReference type="ARBA" id="ARBA00023125"/>
    </source>
</evidence>
<feature type="domain" description="HTH tetR-type" evidence="3">
    <location>
        <begin position="11"/>
        <end position="71"/>
    </location>
</feature>
<dbReference type="InterPro" id="IPR036271">
    <property type="entry name" value="Tet_transcr_reg_TetR-rel_C_sf"/>
</dbReference>
<sequence>MKEQKNQSKATLRNQQIVSAADLILRENGVKNFTIDKVVDYLGIAKGTFYKYFVSKDDILAEVSVKALSLLLNYFKLSQRPGEISIENTKAFILASYAFSQDHPEYFDLIIYLERPEFRSEVDGYKKISDKINQFVIDHLDSQKKNGVIRKDIDSVYGTYVIWGSCMGVMQFIEAKKVFLENSNELDQNKMMQLYVDMMTKGMV</sequence>
<dbReference type="Gene3D" id="1.10.10.60">
    <property type="entry name" value="Homeodomain-like"/>
    <property type="match status" value="1"/>
</dbReference>
<keyword evidence="1 2" id="KW-0238">DNA-binding</keyword>
<dbReference type="Pfam" id="PF00440">
    <property type="entry name" value="TetR_N"/>
    <property type="match status" value="1"/>
</dbReference>
<dbReference type="Proteomes" id="UP000659388">
    <property type="component" value="Unassembled WGS sequence"/>
</dbReference>
<evidence type="ECO:0000259" key="3">
    <source>
        <dbReference type="PROSITE" id="PS50977"/>
    </source>
</evidence>
<dbReference type="EMBL" id="JAESIY010000017">
    <property type="protein sequence ID" value="MBL3658787.1"/>
    <property type="molecule type" value="Genomic_DNA"/>
</dbReference>
<evidence type="ECO:0000256" key="2">
    <source>
        <dbReference type="PROSITE-ProRule" id="PRU00335"/>
    </source>
</evidence>
<gene>
    <name evidence="4" type="ORF">JL102_21740</name>
</gene>
<dbReference type="SUPFAM" id="SSF46689">
    <property type="entry name" value="Homeodomain-like"/>
    <property type="match status" value="1"/>
</dbReference>
<feature type="DNA-binding region" description="H-T-H motif" evidence="2">
    <location>
        <begin position="34"/>
        <end position="53"/>
    </location>
</feature>
<name>A0A937F968_9BACT</name>
<evidence type="ECO:0000313" key="5">
    <source>
        <dbReference type="Proteomes" id="UP000659388"/>
    </source>
</evidence>
<organism evidence="4 5">
    <name type="scientific">Fulvivirga sediminis</name>
    <dbReference type="NCBI Taxonomy" id="2803949"/>
    <lineage>
        <taxon>Bacteria</taxon>
        <taxon>Pseudomonadati</taxon>
        <taxon>Bacteroidota</taxon>
        <taxon>Cytophagia</taxon>
        <taxon>Cytophagales</taxon>
        <taxon>Fulvivirgaceae</taxon>
        <taxon>Fulvivirga</taxon>
    </lineage>
</organism>
<dbReference type="InterPro" id="IPR001647">
    <property type="entry name" value="HTH_TetR"/>
</dbReference>
<dbReference type="InterPro" id="IPR009057">
    <property type="entry name" value="Homeodomain-like_sf"/>
</dbReference>
<dbReference type="PRINTS" id="PR00455">
    <property type="entry name" value="HTHTETR"/>
</dbReference>
<dbReference type="InterPro" id="IPR023772">
    <property type="entry name" value="DNA-bd_HTH_TetR-type_CS"/>
</dbReference>